<dbReference type="RefSeq" id="WP_311425221.1">
    <property type="nucleotide sequence ID" value="NZ_JAVREH010000068.1"/>
</dbReference>
<dbReference type="CDD" id="cd18809">
    <property type="entry name" value="SF1_C_RecD"/>
    <property type="match status" value="1"/>
</dbReference>
<dbReference type="InterPro" id="IPR014862">
    <property type="entry name" value="TrwC"/>
</dbReference>
<dbReference type="NCBIfam" id="NF041492">
    <property type="entry name" value="MobF"/>
    <property type="match status" value="1"/>
</dbReference>
<dbReference type="Proteomes" id="UP001183176">
    <property type="component" value="Unassembled WGS sequence"/>
</dbReference>
<dbReference type="SUPFAM" id="SSF55464">
    <property type="entry name" value="Origin of replication-binding domain, RBD-like"/>
    <property type="match status" value="1"/>
</dbReference>
<feature type="compositionally biased region" description="Polar residues" evidence="1">
    <location>
        <begin position="1209"/>
        <end position="1218"/>
    </location>
</feature>
<evidence type="ECO:0000259" key="2">
    <source>
        <dbReference type="Pfam" id="PF08751"/>
    </source>
</evidence>
<organism evidence="3 4">
    <name type="scientific">Jatrophihabitans lederbergiae</name>
    <dbReference type="NCBI Taxonomy" id="3075547"/>
    <lineage>
        <taxon>Bacteria</taxon>
        <taxon>Bacillati</taxon>
        <taxon>Actinomycetota</taxon>
        <taxon>Actinomycetes</taxon>
        <taxon>Jatrophihabitantales</taxon>
        <taxon>Jatrophihabitantaceae</taxon>
        <taxon>Jatrophihabitans</taxon>
    </lineage>
</organism>
<keyword evidence="4" id="KW-1185">Reference proteome</keyword>
<proteinExistence type="predicted"/>
<comment type="caution">
    <text evidence="3">The sequence shown here is derived from an EMBL/GenBank/DDBJ whole genome shotgun (WGS) entry which is preliminary data.</text>
</comment>
<dbReference type="EMBL" id="JAVREH010000068">
    <property type="protein sequence ID" value="MDT0264078.1"/>
    <property type="molecule type" value="Genomic_DNA"/>
</dbReference>
<dbReference type="SUPFAM" id="SSF52540">
    <property type="entry name" value="P-loop containing nucleoside triphosphate hydrolases"/>
    <property type="match status" value="2"/>
</dbReference>
<feature type="domain" description="TrwC relaxase" evidence="2">
    <location>
        <begin position="8"/>
        <end position="406"/>
    </location>
</feature>
<dbReference type="Gene3D" id="2.30.30.940">
    <property type="match status" value="1"/>
</dbReference>
<name>A0ABU2JGH1_9ACTN</name>
<gene>
    <name evidence="3" type="primary">mobF</name>
    <name evidence="3" type="ORF">RM423_22145</name>
</gene>
<evidence type="ECO:0000313" key="4">
    <source>
        <dbReference type="Proteomes" id="UP001183176"/>
    </source>
</evidence>
<dbReference type="Gene3D" id="3.40.50.300">
    <property type="entry name" value="P-loop containing nucleotide triphosphate hydrolases"/>
    <property type="match status" value="2"/>
</dbReference>
<dbReference type="Pfam" id="PF08751">
    <property type="entry name" value="TrwC"/>
    <property type="match status" value="1"/>
</dbReference>
<evidence type="ECO:0000256" key="1">
    <source>
        <dbReference type="SAM" id="MobiDB-lite"/>
    </source>
</evidence>
<dbReference type="InterPro" id="IPR050534">
    <property type="entry name" value="Coronavir_polyprotein_1ab"/>
</dbReference>
<feature type="region of interest" description="Disordered" evidence="1">
    <location>
        <begin position="1182"/>
        <end position="1218"/>
    </location>
</feature>
<accession>A0ABU2JGH1</accession>
<dbReference type="Pfam" id="PF13604">
    <property type="entry name" value="AAA_30"/>
    <property type="match status" value="1"/>
</dbReference>
<sequence>MTLHKLSAGNGYTYLIKQVAANDAPAVGYANLAEYYSERGESPGRWLGRGLAGLEHAPAVGDRVYEEQMVALFGHGRHPNADITEQHAVVTGTITETGLGQPFKVVAGHTVFRRALATRIANHNVTNGQPALARIEASVRAQLRTDLGRELFEREHTRPPRDSRELADYLTTETRQGNPSVAGFDLCFSPVKSVSALWALADPQLAAQIEAAHTAAVQDVISWLEDTAVYTRLGHNGARQVDVNGLLAVAFVHRDSRAADPDLHTHVAISNKVQISDGRWRALDGRVLYKASVSASERYNTRLEAHLVDRLGVRFADRPGQRDKRPVREIVGMDAGLLQHWSTRRRQIEAQHQELAKTFTEQRGRWPDAGEDHELFDRANLDTRPDKHGPRSLDQQRATWRSEAVAVLGSDDAVRAMLTEVATAPRSAAPPTGWEALAAQQAVDEVSTRYATWQSHHVRAEVERIARADRVPLTELNERVEAAVSFALSDRVSIALGQREDGLCEPAELRRRDGNSVFSVAGAKLYTSSRVLDAEARLLDAARRVDGRRISEQVVKLSLLEAQLQDRPVNGTQAELIRDFATSGRRVQLALAAAGTGKTTALGLLAQAWREEGGTVVGLAPSAAAAAQLRAALGGMTDTVAKLLDGLDRGVLFPGLAAINQRTLVIVDEAAQSSTLDLDLVVAHALSVGASVRLVGDDRQLASIKSGGVLRDIARTVGAATLEAPVRFNDPTEGLASLALRRGEPVALGYYLDHDRVHAGDHGSVVNDAVEAWKSAGSDGGKPLLLAASRQVVRELNERVRADRLAGHHATAKMRLHDGTNASVGDLIVTRKNNRRLPITATDWVKNGDRWQVDNVGTDGSLQVTHLATRRTVQLPAAYVRESVELGYATTIHLAQGSTADTCHTVLTGRESREDLYVAMTRGRRGNHLYLDMSTSDPHDATAPDAVHPPTSIEILDRILARESSHRSATTQHGLDADVGRQLHQAVERYREAVRTAPGTPASGPGPLPWLEAGPIVDDDVWVDYLAARSSLVTELAARVDGHDLPTQTWSSALRQAAPELAAEVAIWRAASGCSSDPTPYGPADCEAPAYRRDLAARVGAVVSAELLPEDRWRGVAEALDLRLCHDPQWPRLARAIDDAARVGYDVETRLPKLLYDGPLPAEHAVRLLTYRLARDCPESLRWPPTPPGAHKDTRTLRHIQPAEYVPAQPTSSRGPRR</sequence>
<dbReference type="InterPro" id="IPR027417">
    <property type="entry name" value="P-loop_NTPase"/>
</dbReference>
<evidence type="ECO:0000313" key="3">
    <source>
        <dbReference type="EMBL" id="MDT0264078.1"/>
    </source>
</evidence>
<protein>
    <submittedName>
        <fullName evidence="3">MobF family relaxase</fullName>
    </submittedName>
</protein>
<reference evidence="4" key="1">
    <citation type="submission" date="2023-07" db="EMBL/GenBank/DDBJ databases">
        <title>30 novel species of actinomycetes from the DSMZ collection.</title>
        <authorList>
            <person name="Nouioui I."/>
        </authorList>
    </citation>
    <scope>NUCLEOTIDE SEQUENCE [LARGE SCALE GENOMIC DNA]</scope>
    <source>
        <strain evidence="4">DSM 44399</strain>
    </source>
</reference>
<dbReference type="PANTHER" id="PTHR43788">
    <property type="entry name" value="DNA2/NAM7 HELICASE FAMILY MEMBER"/>
    <property type="match status" value="1"/>
</dbReference>